<organism evidence="1 2">
    <name type="scientific">Elysia crispata</name>
    <name type="common">lettuce slug</name>
    <dbReference type="NCBI Taxonomy" id="231223"/>
    <lineage>
        <taxon>Eukaryota</taxon>
        <taxon>Metazoa</taxon>
        <taxon>Spiralia</taxon>
        <taxon>Lophotrochozoa</taxon>
        <taxon>Mollusca</taxon>
        <taxon>Gastropoda</taxon>
        <taxon>Heterobranchia</taxon>
        <taxon>Euthyneura</taxon>
        <taxon>Panpulmonata</taxon>
        <taxon>Sacoglossa</taxon>
        <taxon>Placobranchoidea</taxon>
        <taxon>Plakobranchidae</taxon>
        <taxon>Elysia</taxon>
    </lineage>
</organism>
<name>A0AAE1B255_9GAST</name>
<dbReference type="EMBL" id="JAWDGP010000740">
    <property type="protein sequence ID" value="KAK3797815.1"/>
    <property type="molecule type" value="Genomic_DNA"/>
</dbReference>
<comment type="caution">
    <text evidence="1">The sequence shown here is derived from an EMBL/GenBank/DDBJ whole genome shotgun (WGS) entry which is preliminary data.</text>
</comment>
<protein>
    <submittedName>
        <fullName evidence="1">Uncharacterized protein</fullName>
    </submittedName>
</protein>
<reference evidence="1" key="1">
    <citation type="journal article" date="2023" name="G3 (Bethesda)">
        <title>A reference genome for the long-term kleptoplast-retaining sea slug Elysia crispata morphotype clarki.</title>
        <authorList>
            <person name="Eastman K.E."/>
            <person name="Pendleton A.L."/>
            <person name="Shaikh M.A."/>
            <person name="Suttiyut T."/>
            <person name="Ogas R."/>
            <person name="Tomko P."/>
            <person name="Gavelis G."/>
            <person name="Widhalm J.R."/>
            <person name="Wisecaver J.H."/>
        </authorList>
    </citation>
    <scope>NUCLEOTIDE SEQUENCE</scope>
    <source>
        <strain evidence="1">ECLA1</strain>
    </source>
</reference>
<sequence length="118" mass="12595">MTPRKTISRGQLLASKKNRSRLEYRGGICKDPTILLNVVGRLSLRAGKRSRQQSAGADTCIPGLVAVPEGRTARGAGAQTNNNLIRGRWTGHVLAAGRISVCSTSGRSGRPLLLGRTF</sequence>
<evidence type="ECO:0000313" key="2">
    <source>
        <dbReference type="Proteomes" id="UP001283361"/>
    </source>
</evidence>
<dbReference type="AlphaFoldDB" id="A0AAE1B255"/>
<keyword evidence="2" id="KW-1185">Reference proteome</keyword>
<proteinExistence type="predicted"/>
<gene>
    <name evidence="1" type="ORF">RRG08_052415</name>
</gene>
<dbReference type="Proteomes" id="UP001283361">
    <property type="component" value="Unassembled WGS sequence"/>
</dbReference>
<evidence type="ECO:0000313" key="1">
    <source>
        <dbReference type="EMBL" id="KAK3797815.1"/>
    </source>
</evidence>
<accession>A0AAE1B255</accession>